<dbReference type="GO" id="GO:0048471">
    <property type="term" value="C:perinuclear region of cytoplasm"/>
    <property type="evidence" value="ECO:0007669"/>
    <property type="project" value="UniProtKB-SubCell"/>
</dbReference>
<comment type="subcellular location">
    <subcellularLocation>
        <location evidence="2">Cell projection</location>
        <location evidence="2">Dendrite</location>
    </subcellularLocation>
    <subcellularLocation>
        <location evidence="1">Cytoplasm</location>
        <location evidence="1">Stress granule</location>
    </subcellularLocation>
    <subcellularLocation>
        <location evidence="4">Cytoplasm</location>
        <location evidence="4">Perinuclear region</location>
    </subcellularLocation>
    <subcellularLocation>
        <location evidence="3">Nucleus speckle</location>
    </subcellularLocation>
    <subcellularLocation>
        <location evidence="5">Nucleus</location>
        <location evidence="5">Nucleoplasm</location>
    </subcellularLocation>
</comment>
<organism evidence="25 26">
    <name type="scientific">Electrophorus voltai</name>
    <dbReference type="NCBI Taxonomy" id="2609070"/>
    <lineage>
        <taxon>Eukaryota</taxon>
        <taxon>Metazoa</taxon>
        <taxon>Chordata</taxon>
        <taxon>Craniata</taxon>
        <taxon>Vertebrata</taxon>
        <taxon>Euteleostomi</taxon>
        <taxon>Actinopterygii</taxon>
        <taxon>Neopterygii</taxon>
        <taxon>Teleostei</taxon>
        <taxon>Ostariophysi</taxon>
        <taxon>Gymnotiformes</taxon>
        <taxon>Gymnotoidei</taxon>
        <taxon>Gymnotidae</taxon>
        <taxon>Electrophorus</taxon>
    </lineage>
</organism>
<dbReference type="SMART" id="SM01044">
    <property type="entry name" value="Btz"/>
    <property type="match status" value="1"/>
</dbReference>
<dbReference type="PROSITE" id="PS52052">
    <property type="entry name" value="PEHE"/>
    <property type="match status" value="1"/>
</dbReference>
<feature type="compositionally biased region" description="Basic and acidic residues" evidence="23">
    <location>
        <begin position="953"/>
        <end position="967"/>
    </location>
</feature>
<keyword evidence="20" id="KW-0966">Cell projection</keyword>
<protein>
    <recommendedName>
        <fullName evidence="7">Protein CASC3</fullName>
    </recommendedName>
</protein>
<keyword evidence="14" id="KW-0156">Chromatin regulator</keyword>
<dbReference type="GO" id="GO:0072487">
    <property type="term" value="C:MSL complex"/>
    <property type="evidence" value="ECO:0007669"/>
    <property type="project" value="UniProtKB-ARBA"/>
</dbReference>
<dbReference type="GO" id="GO:0016607">
    <property type="term" value="C:nuclear speck"/>
    <property type="evidence" value="ECO:0007669"/>
    <property type="project" value="UniProtKB-SubCell"/>
</dbReference>
<feature type="compositionally biased region" description="Basic and acidic residues" evidence="23">
    <location>
        <begin position="643"/>
        <end position="654"/>
    </location>
</feature>
<feature type="compositionally biased region" description="Acidic residues" evidence="23">
    <location>
        <begin position="655"/>
        <end position="668"/>
    </location>
</feature>
<feature type="domain" description="PEHE" evidence="24">
    <location>
        <begin position="401"/>
        <end position="527"/>
    </location>
</feature>
<dbReference type="Pfam" id="PF15275">
    <property type="entry name" value="PEHE"/>
    <property type="match status" value="1"/>
</dbReference>
<dbReference type="PANTHER" id="PTHR13434">
    <property type="entry name" value="PROTEIN CASC3"/>
    <property type="match status" value="1"/>
</dbReference>
<keyword evidence="19" id="KW-0539">Nucleus</keyword>
<dbReference type="GO" id="GO:0003729">
    <property type="term" value="F:mRNA binding"/>
    <property type="evidence" value="ECO:0007669"/>
    <property type="project" value="InterPro"/>
</dbReference>
<dbReference type="GO" id="GO:0030425">
    <property type="term" value="C:dendrite"/>
    <property type="evidence" value="ECO:0007669"/>
    <property type="project" value="UniProtKB-SubCell"/>
</dbReference>
<keyword evidence="9" id="KW-0963">Cytoplasm</keyword>
<name>A0AAD8ZH60_9TELE</name>
<evidence type="ECO:0000256" key="14">
    <source>
        <dbReference type="ARBA" id="ARBA00022853"/>
    </source>
</evidence>
<dbReference type="FunFam" id="1.20.5.170:FF:000047">
    <property type="entry name" value="male-specific lethal 1 homolog isoform X1"/>
    <property type="match status" value="1"/>
</dbReference>
<keyword evidence="15" id="KW-0694">RNA-binding</keyword>
<evidence type="ECO:0000256" key="20">
    <source>
        <dbReference type="ARBA" id="ARBA00023273"/>
    </source>
</evidence>
<dbReference type="Pfam" id="PF16801">
    <property type="entry name" value="MSL1_dimer"/>
    <property type="match status" value="1"/>
</dbReference>
<dbReference type="GO" id="GO:0000184">
    <property type="term" value="P:nuclear-transcribed mRNA catabolic process, nonsense-mediated decay"/>
    <property type="evidence" value="ECO:0007669"/>
    <property type="project" value="UniProtKB-KW"/>
</dbReference>
<dbReference type="InterPro" id="IPR031840">
    <property type="entry name" value="MSL1_dimer"/>
</dbReference>
<evidence type="ECO:0000256" key="18">
    <source>
        <dbReference type="ARBA" id="ARBA00023187"/>
    </source>
</evidence>
<evidence type="ECO:0000256" key="7">
    <source>
        <dbReference type="ARBA" id="ARBA00019964"/>
    </source>
</evidence>
<evidence type="ECO:0000256" key="9">
    <source>
        <dbReference type="ARBA" id="ARBA00022490"/>
    </source>
</evidence>
<feature type="compositionally biased region" description="Basic and acidic residues" evidence="23">
    <location>
        <begin position="669"/>
        <end position="680"/>
    </location>
</feature>
<feature type="non-terminal residue" evidence="25">
    <location>
        <position position="1"/>
    </location>
</feature>
<dbReference type="SMART" id="SM01300">
    <property type="entry name" value="PEHE"/>
    <property type="match status" value="1"/>
</dbReference>
<feature type="compositionally biased region" description="Acidic residues" evidence="23">
    <location>
        <begin position="622"/>
        <end position="637"/>
    </location>
</feature>
<evidence type="ECO:0000256" key="6">
    <source>
        <dbReference type="ARBA" id="ARBA00009548"/>
    </source>
</evidence>
<dbReference type="AlphaFoldDB" id="A0AAD8ZH60"/>
<reference evidence="25" key="1">
    <citation type="submission" date="2023-03" db="EMBL/GenBank/DDBJ databases">
        <title>Electrophorus voltai genome.</title>
        <authorList>
            <person name="Bian C."/>
        </authorList>
    </citation>
    <scope>NUCLEOTIDE SEQUENCE</scope>
    <source>
        <strain evidence="25">CB-2022</strain>
        <tissue evidence="25">Muscle</tissue>
    </source>
</reference>
<feature type="compositionally biased region" description="Basic residues" evidence="23">
    <location>
        <begin position="302"/>
        <end position="312"/>
    </location>
</feature>
<keyword evidence="10" id="KW-0507">mRNA processing</keyword>
<evidence type="ECO:0000259" key="24">
    <source>
        <dbReference type="PROSITE" id="PS52052"/>
    </source>
</evidence>
<evidence type="ECO:0000256" key="2">
    <source>
        <dbReference type="ARBA" id="ARBA00004279"/>
    </source>
</evidence>
<evidence type="ECO:0000256" key="1">
    <source>
        <dbReference type="ARBA" id="ARBA00004210"/>
    </source>
</evidence>
<feature type="compositionally biased region" description="Basic and acidic residues" evidence="23">
    <location>
        <begin position="809"/>
        <end position="820"/>
    </location>
</feature>
<keyword evidence="12" id="KW-0509">mRNA transport</keyword>
<feature type="compositionally biased region" description="Polar residues" evidence="23">
    <location>
        <begin position="1058"/>
        <end position="1067"/>
    </location>
</feature>
<feature type="region of interest" description="Disordered" evidence="23">
    <location>
        <begin position="1189"/>
        <end position="1209"/>
    </location>
</feature>
<dbReference type="EMBL" id="JAROKS010000012">
    <property type="protein sequence ID" value="KAK1799437.1"/>
    <property type="molecule type" value="Genomic_DNA"/>
</dbReference>
<feature type="compositionally biased region" description="Pro residues" evidence="23">
    <location>
        <begin position="890"/>
        <end position="901"/>
    </location>
</feature>
<feature type="compositionally biased region" description="Polar residues" evidence="23">
    <location>
        <begin position="1029"/>
        <end position="1047"/>
    </location>
</feature>
<feature type="region of interest" description="Disordered" evidence="23">
    <location>
        <begin position="170"/>
        <end position="199"/>
    </location>
</feature>
<feature type="compositionally biased region" description="Basic and acidic residues" evidence="23">
    <location>
        <begin position="1238"/>
        <end position="1248"/>
    </location>
</feature>
<evidence type="ECO:0000256" key="13">
    <source>
        <dbReference type="ARBA" id="ARBA00022845"/>
    </source>
</evidence>
<evidence type="ECO:0000256" key="16">
    <source>
        <dbReference type="ARBA" id="ARBA00023054"/>
    </source>
</evidence>
<dbReference type="InterPro" id="IPR029332">
    <property type="entry name" value="PEHE_dom"/>
</dbReference>
<keyword evidence="8" id="KW-0813">Transport</keyword>
<feature type="region of interest" description="Disordered" evidence="23">
    <location>
        <begin position="579"/>
        <end position="1117"/>
    </location>
</feature>
<keyword evidence="11" id="KW-0747">Spliceosome</keyword>
<dbReference type="GO" id="GO:0045893">
    <property type="term" value="P:positive regulation of DNA-templated transcription"/>
    <property type="evidence" value="ECO:0007669"/>
    <property type="project" value="UniProtKB-ARBA"/>
</dbReference>
<evidence type="ECO:0000256" key="8">
    <source>
        <dbReference type="ARBA" id="ARBA00022448"/>
    </source>
</evidence>
<dbReference type="Pfam" id="PF09405">
    <property type="entry name" value="Btz"/>
    <property type="match status" value="1"/>
</dbReference>
<evidence type="ECO:0000256" key="15">
    <source>
        <dbReference type="ARBA" id="ARBA00022884"/>
    </source>
</evidence>
<feature type="compositionally biased region" description="Basic and acidic residues" evidence="23">
    <location>
        <begin position="751"/>
        <end position="775"/>
    </location>
</feature>
<evidence type="ECO:0000256" key="4">
    <source>
        <dbReference type="ARBA" id="ARBA00004556"/>
    </source>
</evidence>
<evidence type="ECO:0000313" key="25">
    <source>
        <dbReference type="EMBL" id="KAK1799437.1"/>
    </source>
</evidence>
<dbReference type="GO" id="GO:0008380">
    <property type="term" value="P:RNA splicing"/>
    <property type="evidence" value="ECO:0007669"/>
    <property type="project" value="UniProtKB-KW"/>
</dbReference>
<keyword evidence="16 22" id="KW-0175">Coiled coil</keyword>
<evidence type="ECO:0000313" key="26">
    <source>
        <dbReference type="Proteomes" id="UP001239994"/>
    </source>
</evidence>
<accession>A0AAD8ZH60</accession>
<evidence type="ECO:0000256" key="10">
    <source>
        <dbReference type="ARBA" id="ARBA00022664"/>
    </source>
</evidence>
<feature type="compositionally biased region" description="Basic and acidic residues" evidence="23">
    <location>
        <begin position="727"/>
        <end position="743"/>
    </location>
</feature>
<sequence>KHGCGRGVKSTPQKDTDPPLTAVVGVGKPLSLAMTMRTTLFTSGGNKLDTDITNQIKKRVTSTESQTASKKGTCESSVRVPAVLSSIHNSSRQHLYSKTKTRSSSLSAVGRLGQSPAVRKGQEENWVNLGALTLPLAKQMGAEGTPVKSKSLFGQASHNHMGKMDLVASNSSKQPRKSGPVGGVAMAGVPSTEQGPDGKRWNVMKGTGHAATQTGCIRQILLLQLELIEQQQQQLQNKNKEIDDLKAEKELLMARIERMERRLQMVKKDGVESRPTHTPRRRETMELLSSEGTVHSEGPSHTPRHMHFGRGGKGLKRRFLFQESRMARSRRGQPRTPSPRESQVLKEESQEEVCPEFRSHGSPLVESEELPYMTTTEMYLCCWHQPPPSPWRDPSPVQQDTVAVPSWRESIVEPLEEKRATDIPENLEDSVFLKRHSKLELDEKRRKRWDIQRIREQRMFQRLQQRMNKRKVIQESEPELLSFYPEAEDVESIMITPFLPVVAFGRPLPNFKQQWRTGDDEDGARPRTVRRRKNLDQDLRAGDHFLLEERVGQEFPSLSNRQLFVLVLKAMTNLNVSQRRSSSIQHHHHHPARESEDAVGEAVLSDYDSADLEENGSHSEGGEDEEEEGEHFSDEEAACPATEQKDAADAPAEEHAEDDGDEGEEEEEGVLKEVKAEKKGNLAGERQSGDGQESTDDPENKSSGKAGQKLDDDEDRKNPAYIPRKGLFFEHDVRGQTQDEERPKGRHRKLWKDEGRWEHDKFREEEQAPKSREELIAIYGYDIRNGTGPGEGRPYRSRRPRHIGSPNQEPKRYRDGEKPPRASWQGPTRSVPPATASTASTLQAGAPSGPRPQGRPSSQPSLRSFQAGRGPPLAPHRNEGRGHTRATADGPPPRGVRPQPPEGERAPRLRGRGPQGPRIERPGPTLPVEAARSEDEDEGEVPIVTTTYTAHQHRVEREATPSPRRQDPGPMADPTSGAGPTRESSPPPEKPVEKKSYSLARRTRARPSDLSKQASLEDSAPPLQPTPTPVKNESWQGDAGTQSSLSGLDQDLARLSLAGQNWAQSPPSYLRPEMRGIPSSMHMGGGPPQYANIEDMGVGGGRAKRYSSQRQRPVPEPAPMHIGVMEGHYYDPMSFQGPIYTHGDGPATMPPQGLLVQPEMHLPHPAHPGLHPHQSGGPMPNPALYAAPPVSMSPGQPPQQLLPPPFYPPPGVMTFSNTNYPYPAGATLPPMYPNPQDQSRKSSEEVRS</sequence>
<comment type="caution">
    <text evidence="25">The sequence shown here is derived from an EMBL/GenBank/DDBJ whole genome shotgun (WGS) entry which is preliminary data.</text>
</comment>
<comment type="similarity">
    <text evidence="21">Belongs to the msl-1 family.</text>
</comment>
<keyword evidence="13" id="KW-0810">Translation regulation</keyword>
<dbReference type="InterPro" id="IPR018545">
    <property type="entry name" value="Btz_dom"/>
</dbReference>
<evidence type="ECO:0000256" key="23">
    <source>
        <dbReference type="SAM" id="MobiDB-lite"/>
    </source>
</evidence>
<keyword evidence="26" id="KW-1185">Reference proteome</keyword>
<dbReference type="GO" id="GO:0005681">
    <property type="term" value="C:spliceosomal complex"/>
    <property type="evidence" value="ECO:0007669"/>
    <property type="project" value="UniProtKB-KW"/>
</dbReference>
<dbReference type="GO" id="GO:0006397">
    <property type="term" value="P:mRNA processing"/>
    <property type="evidence" value="ECO:0007669"/>
    <property type="project" value="UniProtKB-KW"/>
</dbReference>
<dbReference type="GO" id="GO:0051028">
    <property type="term" value="P:mRNA transport"/>
    <property type="evidence" value="ECO:0007669"/>
    <property type="project" value="UniProtKB-KW"/>
</dbReference>
<evidence type="ECO:0000256" key="11">
    <source>
        <dbReference type="ARBA" id="ARBA00022728"/>
    </source>
</evidence>
<dbReference type="GO" id="GO:0035145">
    <property type="term" value="C:exon-exon junction complex"/>
    <property type="evidence" value="ECO:0007669"/>
    <property type="project" value="InterPro"/>
</dbReference>
<feature type="compositionally biased region" description="Pro residues" evidence="23">
    <location>
        <begin position="1195"/>
        <end position="1209"/>
    </location>
</feature>
<dbReference type="Proteomes" id="UP001239994">
    <property type="component" value="Unassembled WGS sequence"/>
</dbReference>
<evidence type="ECO:0000256" key="21">
    <source>
        <dbReference type="ARBA" id="ARBA00061695"/>
    </source>
</evidence>
<feature type="region of interest" description="Disordered" evidence="23">
    <location>
        <begin position="1224"/>
        <end position="1248"/>
    </location>
</feature>
<evidence type="ECO:0000256" key="12">
    <source>
        <dbReference type="ARBA" id="ARBA00022816"/>
    </source>
</evidence>
<dbReference type="InterPro" id="IPR028544">
    <property type="entry name" value="CASC3"/>
</dbReference>
<dbReference type="GO" id="GO:0006417">
    <property type="term" value="P:regulation of translation"/>
    <property type="evidence" value="ECO:0007669"/>
    <property type="project" value="UniProtKB-KW"/>
</dbReference>
<evidence type="ECO:0000256" key="22">
    <source>
        <dbReference type="SAM" id="Coils"/>
    </source>
</evidence>
<feature type="region of interest" description="Disordered" evidence="23">
    <location>
        <begin position="289"/>
        <end position="312"/>
    </location>
</feature>
<comment type="similarity">
    <text evidence="6">Belongs to the CASC3 family.</text>
</comment>
<keyword evidence="17" id="KW-0866">Nonsense-mediated mRNA decay</keyword>
<keyword evidence="18" id="KW-0508">mRNA splicing</keyword>
<feature type="compositionally biased region" description="Low complexity" evidence="23">
    <location>
        <begin position="843"/>
        <end position="864"/>
    </location>
</feature>
<feature type="region of interest" description="Disordered" evidence="23">
    <location>
        <begin position="1"/>
        <end position="21"/>
    </location>
</feature>
<dbReference type="Gene3D" id="1.20.5.170">
    <property type="match status" value="1"/>
</dbReference>
<evidence type="ECO:0000256" key="19">
    <source>
        <dbReference type="ARBA" id="ARBA00023242"/>
    </source>
</evidence>
<feature type="coiled-coil region" evidence="22">
    <location>
        <begin position="218"/>
        <end position="269"/>
    </location>
</feature>
<feature type="region of interest" description="Disordered" evidence="23">
    <location>
        <begin position="324"/>
        <end position="360"/>
    </location>
</feature>
<dbReference type="Gene3D" id="6.10.250.2000">
    <property type="match status" value="1"/>
</dbReference>
<gene>
    <name evidence="25" type="ORF">P4O66_007653</name>
</gene>
<dbReference type="GO" id="GO:0010494">
    <property type="term" value="C:cytoplasmic stress granule"/>
    <property type="evidence" value="ECO:0007669"/>
    <property type="project" value="UniProtKB-SubCell"/>
</dbReference>
<proteinExistence type="inferred from homology"/>
<evidence type="ECO:0000256" key="5">
    <source>
        <dbReference type="ARBA" id="ARBA00004642"/>
    </source>
</evidence>
<evidence type="ECO:0000256" key="3">
    <source>
        <dbReference type="ARBA" id="ARBA00004324"/>
    </source>
</evidence>
<dbReference type="PANTHER" id="PTHR13434:SF0">
    <property type="entry name" value="PROTEIN CASC3"/>
    <property type="match status" value="1"/>
</dbReference>
<evidence type="ECO:0000256" key="17">
    <source>
        <dbReference type="ARBA" id="ARBA00023161"/>
    </source>
</evidence>
<dbReference type="GO" id="GO:0006325">
    <property type="term" value="P:chromatin organization"/>
    <property type="evidence" value="ECO:0007669"/>
    <property type="project" value="UniProtKB-KW"/>
</dbReference>